<accession>A0ACC5RRK3</accession>
<organism evidence="1 2">
    <name type="scientific">Enterobacter agglomerans</name>
    <name type="common">Erwinia herbicola</name>
    <name type="synonym">Pantoea agglomerans</name>
    <dbReference type="NCBI Taxonomy" id="549"/>
    <lineage>
        <taxon>Bacteria</taxon>
        <taxon>Pseudomonadati</taxon>
        <taxon>Pseudomonadota</taxon>
        <taxon>Gammaproteobacteria</taxon>
        <taxon>Enterobacterales</taxon>
        <taxon>Erwiniaceae</taxon>
        <taxon>Pantoea</taxon>
        <taxon>Pantoea agglomerans group</taxon>
    </lineage>
</organism>
<dbReference type="EMBL" id="JAEOXF010000014">
    <property type="protein sequence ID" value="MBK4727334.1"/>
    <property type="molecule type" value="Genomic_DNA"/>
</dbReference>
<comment type="caution">
    <text evidence="1">The sequence shown here is derived from an EMBL/GenBank/DDBJ whole genome shotgun (WGS) entry which is preliminary data.</text>
</comment>
<dbReference type="Proteomes" id="UP000633731">
    <property type="component" value="Unassembled WGS sequence"/>
</dbReference>
<evidence type="ECO:0000313" key="1">
    <source>
        <dbReference type="EMBL" id="MBK4727334.1"/>
    </source>
</evidence>
<protein>
    <submittedName>
        <fullName evidence="1">Oligosaccharide flippase family protein</fullName>
    </submittedName>
</protein>
<keyword evidence="2" id="KW-1185">Reference proteome</keyword>
<evidence type="ECO:0000313" key="2">
    <source>
        <dbReference type="Proteomes" id="UP000633731"/>
    </source>
</evidence>
<name>A0ACC5RRK3_ENTAG</name>
<gene>
    <name evidence="1" type="ORF">JJL49_19065</name>
</gene>
<reference evidence="1" key="1">
    <citation type="submission" date="2021-01" db="EMBL/GenBank/DDBJ databases">
        <title>Draft genome of Pantoea agglomerans Eh 335.</title>
        <authorList>
            <person name="Emsley S.A."/>
            <person name="Oline D.K."/>
            <person name="Saw J.H."/>
            <person name="Ushijima B."/>
            <person name="Videau P."/>
            <person name="Koyack M.J."/>
        </authorList>
    </citation>
    <scope>NUCLEOTIDE SEQUENCE</scope>
    <source>
        <strain evidence="1">Eh 335</strain>
    </source>
</reference>
<proteinExistence type="predicted"/>
<sequence length="411" mass="46804">MLLNLSKNIVIYGGTNALKSLVPLIILPILTLHLSPTEFGELSLIETLILFLTPFILINVNVTISVEFFKLDKEELKKYISDALFLTFISYVLSSVILWYLSDFFSNSFSIDKSYLLLLPTFCFLRVAVIVTLTIFQSAQKPLKFFYLNLFQTLIDISLTIVFVSLLSYGLTGRLFGIYIGFFMTSLISLFLLGKHGYLCWPALKFTRRIFAFSLPLIPHVLSASLIALSGRLFISKFCSNEDVGLYSVAYQIASVMLLVSLSINQAWSPFLFGLLKKNNFKSAVVYSVYLFASFFIMALVIFSLKDVLYYIFVNKAFYNSKQVFPILLIALFFQSVYFLISNFLFFEKKTKQLALITTSGAGLNLILNYFLIGRYGVMGIAYSSVLTWFCFMASVAVYTYRVYCNKKVVY</sequence>